<proteinExistence type="predicted"/>
<evidence type="ECO:0000313" key="1">
    <source>
        <dbReference type="EMBL" id="VDM66086.1"/>
    </source>
</evidence>
<accession>A0A3P7I9D9</accession>
<dbReference type="EMBL" id="UYYB01002028">
    <property type="protein sequence ID" value="VDM66086.1"/>
    <property type="molecule type" value="Genomic_DNA"/>
</dbReference>
<evidence type="ECO:0000313" key="2">
    <source>
        <dbReference type="Proteomes" id="UP000270094"/>
    </source>
</evidence>
<keyword evidence="2" id="KW-1185">Reference proteome</keyword>
<organism evidence="1 2">
    <name type="scientific">Strongylus vulgaris</name>
    <name type="common">Blood worm</name>
    <dbReference type="NCBI Taxonomy" id="40348"/>
    <lineage>
        <taxon>Eukaryota</taxon>
        <taxon>Metazoa</taxon>
        <taxon>Ecdysozoa</taxon>
        <taxon>Nematoda</taxon>
        <taxon>Chromadorea</taxon>
        <taxon>Rhabditida</taxon>
        <taxon>Rhabditina</taxon>
        <taxon>Rhabditomorpha</taxon>
        <taxon>Strongyloidea</taxon>
        <taxon>Strongylidae</taxon>
        <taxon>Strongylus</taxon>
    </lineage>
</organism>
<dbReference type="Proteomes" id="UP000270094">
    <property type="component" value="Unassembled WGS sequence"/>
</dbReference>
<name>A0A3P7I9D9_STRVU</name>
<gene>
    <name evidence="1" type="ORF">SVUK_LOCUS1084</name>
</gene>
<sequence>MMNASPIILIAIASLSDKLVVEASLSEMLIEKAKRAKEWLKDANKFQYDIECNWLRPDERAARVAEGRCPLVPSTTTLAPGTTRKSFLPPWLLERLHRKKKKPILSIRTKRAIMSAFSLGYNDVSP</sequence>
<dbReference type="AlphaFoldDB" id="A0A3P7I9D9"/>
<protein>
    <submittedName>
        <fullName evidence="1">Uncharacterized protein</fullName>
    </submittedName>
</protein>
<reference evidence="1 2" key="1">
    <citation type="submission" date="2018-11" db="EMBL/GenBank/DDBJ databases">
        <authorList>
            <consortium name="Pathogen Informatics"/>
        </authorList>
    </citation>
    <scope>NUCLEOTIDE SEQUENCE [LARGE SCALE GENOMIC DNA]</scope>
</reference>
<dbReference type="OrthoDB" id="5862360at2759"/>